<gene>
    <name evidence="3" type="ORF">CN398_17030</name>
</gene>
<evidence type="ECO:0000256" key="1">
    <source>
        <dbReference type="SAM" id="Phobius"/>
    </source>
</evidence>
<accession>A0A9X6Z425</accession>
<keyword evidence="1" id="KW-0812">Transmembrane</keyword>
<dbReference type="InterPro" id="IPR027417">
    <property type="entry name" value="P-loop_NTPase"/>
</dbReference>
<dbReference type="RefSeq" id="WP_042596283.1">
    <property type="nucleotide sequence ID" value="NZ_CP076540.1"/>
</dbReference>
<dbReference type="EMBL" id="NTUS01000055">
    <property type="protein sequence ID" value="PFB02789.1"/>
    <property type="molecule type" value="Genomic_DNA"/>
</dbReference>
<comment type="caution">
    <text evidence="3">The sequence shown here is derived from an EMBL/GenBank/DDBJ whole genome shotgun (WGS) entry which is preliminary data.</text>
</comment>
<dbReference type="Pfam" id="PF07693">
    <property type="entry name" value="KAP_NTPase"/>
    <property type="match status" value="1"/>
</dbReference>
<name>A0A9X6Z425_BACTU</name>
<dbReference type="InterPro" id="IPR011646">
    <property type="entry name" value="KAP_P-loop"/>
</dbReference>
<dbReference type="Gene3D" id="3.40.50.300">
    <property type="entry name" value="P-loop containing nucleotide triphosphate hydrolases"/>
    <property type="match status" value="1"/>
</dbReference>
<keyword evidence="1" id="KW-0472">Membrane</keyword>
<evidence type="ECO:0000313" key="4">
    <source>
        <dbReference type="Proteomes" id="UP000220397"/>
    </source>
</evidence>
<dbReference type="AlphaFoldDB" id="A0A9X6Z425"/>
<feature type="transmembrane region" description="Helical" evidence="1">
    <location>
        <begin position="15"/>
        <end position="35"/>
    </location>
</feature>
<reference evidence="3 4" key="1">
    <citation type="submission" date="2017-09" db="EMBL/GenBank/DDBJ databases">
        <title>Large-scale bioinformatics analysis of Bacillus genomes uncovers conserved roles of natural products in bacterial physiology.</title>
        <authorList>
            <consortium name="Agbiome Team Llc"/>
            <person name="Bleich R.M."/>
            <person name="Kirk G.J."/>
            <person name="Santa Maria K.C."/>
            <person name="Allen S.E."/>
            <person name="Farag S."/>
            <person name="Shank E.A."/>
            <person name="Bowers A."/>
        </authorList>
    </citation>
    <scope>NUCLEOTIDE SEQUENCE [LARGE SCALE GENOMIC DNA]</scope>
    <source>
        <strain evidence="3 4">AFS015413</strain>
    </source>
</reference>
<dbReference type="Proteomes" id="UP000220397">
    <property type="component" value="Unassembled WGS sequence"/>
</dbReference>
<feature type="transmembrane region" description="Helical" evidence="1">
    <location>
        <begin position="65"/>
        <end position="84"/>
    </location>
</feature>
<proteinExistence type="predicted"/>
<feature type="domain" description="KAP NTPase" evidence="2">
    <location>
        <begin position="99"/>
        <end position="394"/>
    </location>
</feature>
<keyword evidence="1" id="KW-1133">Transmembrane helix</keyword>
<organism evidence="3 4">
    <name type="scientific">Bacillus thuringiensis</name>
    <dbReference type="NCBI Taxonomy" id="1428"/>
    <lineage>
        <taxon>Bacteria</taxon>
        <taxon>Bacillati</taxon>
        <taxon>Bacillota</taxon>
        <taxon>Bacilli</taxon>
        <taxon>Bacillales</taxon>
        <taxon>Bacillaceae</taxon>
        <taxon>Bacillus</taxon>
        <taxon>Bacillus cereus group</taxon>
    </lineage>
</organism>
<evidence type="ECO:0000259" key="2">
    <source>
        <dbReference type="Pfam" id="PF07693"/>
    </source>
</evidence>
<sequence>MNRHCNKTKEFLKKAFVILLVFILLFNITIIKNLIKEILIFIQSFDLIDFELIQIKHLYFFLRKYALFGLVLCIISFLGINLYLHIRNYFKNPQRYELNNFEDSLYKYINDKPNGKGYLVTGEWGSGKTHIVTDFFGKYYKFSNKPIYRISCFGLDSRKLILDEIKNQIEINDNSLFNWIQHVPVIGKPLFSMLKGSYSLNSIPKGSVFIFDDFERITSLGIDPTRSMQESYQKNSFMLQSSKKIKEYKEINDEFRKIEKALKKYDENNNVISITDNLQKYNVATGLINELIENYKIKVIIICNVDILGYSFVDKVFRGKLDCITFNQTITRNSINSIFNSEFNNQIFSNADDKELISHVISDLVLDFEKVWASNNNSNLRELKSVIQAFLDTTNIISSKVNLNKDYLFSLFYNIYMVKIFRDKKELTNLDNFLIGGNLAFFLELYGKQSLCDSLKLSEHFHNLKWTGISIAGFWILNMEKPNDLNSSERFYVDYEYNDLEKALLQPDLHFDNGNWIEGKVLLEHLIYSIKSESKSYPEKPTNNMDKLNTYIKENIKFIINYNQASEQSIEKKIYNFLVRMQSYMGYSYNPPVLEKWWAVIYEYSKVEFIPEEKDLYLIELYNQYVKNNKPREAELL</sequence>
<evidence type="ECO:0000313" key="3">
    <source>
        <dbReference type="EMBL" id="PFB02789.1"/>
    </source>
</evidence>
<dbReference type="SUPFAM" id="SSF52540">
    <property type="entry name" value="P-loop containing nucleoside triphosphate hydrolases"/>
    <property type="match status" value="2"/>
</dbReference>
<protein>
    <recommendedName>
        <fullName evidence="2">KAP NTPase domain-containing protein</fullName>
    </recommendedName>
</protein>